<keyword evidence="7 10" id="KW-0030">Aminoacyl-tRNA synthetase</keyword>
<dbReference type="FunFam" id="3.90.740.10:FF:000022">
    <property type="entry name" value="Isoleucine--tRNA ligase"/>
    <property type="match status" value="1"/>
</dbReference>
<dbReference type="InterPro" id="IPR023585">
    <property type="entry name" value="Ile-tRNA-ligase_type1"/>
</dbReference>
<dbReference type="GO" id="GO:0005524">
    <property type="term" value="F:ATP binding"/>
    <property type="evidence" value="ECO:0007669"/>
    <property type="project" value="UniProtKB-UniRule"/>
</dbReference>
<dbReference type="InterPro" id="IPR001412">
    <property type="entry name" value="aa-tRNA-synth_I_CS"/>
</dbReference>
<feature type="short sequence motif" description="'HIGH' region" evidence="10">
    <location>
        <begin position="70"/>
        <end position="80"/>
    </location>
</feature>
<evidence type="ECO:0000256" key="3">
    <source>
        <dbReference type="ARBA" id="ARBA00022598"/>
    </source>
</evidence>
<comment type="catalytic activity">
    <reaction evidence="9 10">
        <text>tRNA(Ile) + L-isoleucine + ATP = L-isoleucyl-tRNA(Ile) + AMP + diphosphate</text>
        <dbReference type="Rhea" id="RHEA:11060"/>
        <dbReference type="Rhea" id="RHEA-COMP:9666"/>
        <dbReference type="Rhea" id="RHEA-COMP:9695"/>
        <dbReference type="ChEBI" id="CHEBI:30616"/>
        <dbReference type="ChEBI" id="CHEBI:33019"/>
        <dbReference type="ChEBI" id="CHEBI:58045"/>
        <dbReference type="ChEBI" id="CHEBI:78442"/>
        <dbReference type="ChEBI" id="CHEBI:78528"/>
        <dbReference type="ChEBI" id="CHEBI:456215"/>
        <dbReference type="EC" id="6.1.1.5"/>
    </reaction>
</comment>
<dbReference type="PANTHER" id="PTHR42765:SF1">
    <property type="entry name" value="ISOLEUCINE--TRNA LIGASE, MITOCHONDRIAL"/>
    <property type="match status" value="1"/>
</dbReference>
<dbReference type="Gene3D" id="1.10.730.20">
    <property type="match status" value="1"/>
</dbReference>
<reference evidence="13 14" key="1">
    <citation type="journal article" date="2015" name="Stand. Genomic Sci.">
        <title>Genomic Encyclopedia of Bacterial and Archaeal Type Strains, Phase III: the genomes of soil and plant-associated and newly described type strains.</title>
        <authorList>
            <person name="Whitman W.B."/>
            <person name="Woyke T."/>
            <person name="Klenk H.P."/>
            <person name="Zhou Y."/>
            <person name="Lilburn T.G."/>
            <person name="Beck B.J."/>
            <person name="De Vos P."/>
            <person name="Vandamme P."/>
            <person name="Eisen J.A."/>
            <person name="Garrity G."/>
            <person name="Hugenholtz P."/>
            <person name="Kyrpides N.C."/>
        </authorList>
    </citation>
    <scope>NUCLEOTIDE SEQUENCE [LARGE SCALE GENOMIC DNA]</scope>
    <source>
        <strain evidence="13 14">CGMCC 1.10948</strain>
    </source>
</reference>
<dbReference type="GO" id="GO:0005829">
    <property type="term" value="C:cytosol"/>
    <property type="evidence" value="ECO:0007669"/>
    <property type="project" value="TreeGrafter"/>
</dbReference>
<evidence type="ECO:0000256" key="6">
    <source>
        <dbReference type="ARBA" id="ARBA00022917"/>
    </source>
</evidence>
<sequence>MSEKPQKSQKTEANDYSKTLFLPQTEFPMRAGLPQREPEILKYWNDIGLYDKLRKEAEGRAKFVLHDGPPYANGNIHIGHALNKILKDVVTKSQQMLGFDSNYVPGWDCHGLPIEWKIEEENYRKKGKQKPDFRDSTAMVAFRKECRAYATHWINVQREEFKRLGIIGDWDHPYQTMSYPAEAQIARELMKFAANGTLYRGSKPVMWSVVEKTALAEAEVEYEDYTSDMVWVKFPVTSPAHGVLASASVVIWTTTPWTLPGNRAISFSPKIAYGLFKVTDAPADNWAKTGDLLILADALAADVFKQARVTAYEKVRDIPGDTLDAVECAHPLRGFGGGYEFVVPLLAGEHVTDDTGTGFVHTAPSHGREDFDVWTANTRELDARGIPTAIPYTVDENGAYTAQAPGFTGKRVLNDKGEKGDANEAVIQALIEGGKLLARGRLKHQYPHSWRSKKPVIFRNTPQWFIAMDKDISEDGHAKKGDTLRARALHAISVTQWVPPSGENRINGMIANRPDWVISRQRAWGVPIAVFVREKSDGSAEILQDEIVNQRITEAFMEEGADAWYMDGARERFLGSRANEDWKKVDDICDVWFDSGSTHAFVLEDRQNFPQLGNIVRKVDGGNDTVMYLEGSDQHRGWFHSSLLESAGTRGRAPYDIVLTHGFTLDENGRKMSKSIGNTVEPQKVIKDSGADILRLWVCATDYADDQRIGPEILKNTIETYRKLRNTVRWMLGTLHHFKPSEKVAHAEMPELERLMLHELAKRAAVIRTAYTAFDYKTVVATLSAFLNSELSAFYFDIRKDTLYCDPPSSPARRAALTTIDLLCDSVLKWLAPILSFTAEEAWRMYRPQAEPSVHLTVFPDAMDAFLDDKLAAKWEIIRDVRRVVTGALELERAAKNIGSSLEASPVIYVADRNMLMTLFDTDLAEVCITSNYEVREGEAPASAFRLDAVPGVAVVVEKAVGTKCARSWKISPTVGEDPEYPDVTPRDAKALREWKALGVQI</sequence>
<keyword evidence="5 10" id="KW-0067">ATP-binding</keyword>
<dbReference type="SUPFAM" id="SSF52374">
    <property type="entry name" value="Nucleotidylyl transferase"/>
    <property type="match status" value="1"/>
</dbReference>
<evidence type="ECO:0000256" key="2">
    <source>
        <dbReference type="ARBA" id="ARBA00022490"/>
    </source>
</evidence>
<dbReference type="GO" id="GO:0004822">
    <property type="term" value="F:isoleucine-tRNA ligase activity"/>
    <property type="evidence" value="ECO:0007669"/>
    <property type="project" value="UniProtKB-UniRule"/>
</dbReference>
<dbReference type="FunFam" id="3.40.50.620:FF:000042">
    <property type="entry name" value="Isoleucine--tRNA ligase"/>
    <property type="match status" value="1"/>
</dbReference>
<evidence type="ECO:0000259" key="11">
    <source>
        <dbReference type="Pfam" id="PF00133"/>
    </source>
</evidence>
<dbReference type="HAMAP" id="MF_02002">
    <property type="entry name" value="Ile_tRNA_synth_type1"/>
    <property type="match status" value="1"/>
</dbReference>
<evidence type="ECO:0000259" key="12">
    <source>
        <dbReference type="Pfam" id="PF08264"/>
    </source>
</evidence>
<evidence type="ECO:0000256" key="9">
    <source>
        <dbReference type="ARBA" id="ARBA00048359"/>
    </source>
</evidence>
<dbReference type="PROSITE" id="PS00178">
    <property type="entry name" value="AA_TRNA_LIGASE_I"/>
    <property type="match status" value="1"/>
</dbReference>
<organism evidence="13 14">
    <name type="scientific">Bradyrhizobium huanghuaihaiense</name>
    <dbReference type="NCBI Taxonomy" id="990078"/>
    <lineage>
        <taxon>Bacteria</taxon>
        <taxon>Pseudomonadati</taxon>
        <taxon>Pseudomonadota</taxon>
        <taxon>Alphaproteobacteria</taxon>
        <taxon>Hyphomicrobiales</taxon>
        <taxon>Nitrobacteraceae</taxon>
        <taxon>Bradyrhizobium</taxon>
    </lineage>
</organism>
<feature type="domain" description="Aminoacyl-tRNA synthetase class Ia" evidence="11">
    <location>
        <begin position="40"/>
        <end position="709"/>
    </location>
</feature>
<dbReference type="GO" id="GO:0000049">
    <property type="term" value="F:tRNA binding"/>
    <property type="evidence" value="ECO:0007669"/>
    <property type="project" value="InterPro"/>
</dbReference>
<dbReference type="AlphaFoldDB" id="A0A562RDR5"/>
<name>A0A562RDR5_9BRAD</name>
<feature type="binding site" evidence="10">
    <location>
        <position position="674"/>
    </location>
    <ligand>
        <name>ATP</name>
        <dbReference type="ChEBI" id="CHEBI:30616"/>
    </ligand>
</feature>
<evidence type="ECO:0000256" key="7">
    <source>
        <dbReference type="ARBA" id="ARBA00023146"/>
    </source>
</evidence>
<comment type="subcellular location">
    <subcellularLocation>
        <location evidence="10">Cytoplasm</location>
    </subcellularLocation>
</comment>
<dbReference type="EC" id="6.1.1.5" evidence="10"/>
<dbReference type="InterPro" id="IPR013155">
    <property type="entry name" value="M/V/L/I-tRNA-synth_anticd-bd"/>
</dbReference>
<dbReference type="SUPFAM" id="SSF50677">
    <property type="entry name" value="ValRS/IleRS/LeuRS editing domain"/>
    <property type="match status" value="1"/>
</dbReference>
<evidence type="ECO:0000256" key="4">
    <source>
        <dbReference type="ARBA" id="ARBA00022741"/>
    </source>
</evidence>
<dbReference type="Gene3D" id="3.90.740.10">
    <property type="entry name" value="Valyl/Leucyl/Isoleucyl-tRNA synthetase, editing domain"/>
    <property type="match status" value="1"/>
</dbReference>
<dbReference type="OrthoDB" id="9810365at2"/>
<evidence type="ECO:0000313" key="14">
    <source>
        <dbReference type="Proteomes" id="UP000316291"/>
    </source>
</evidence>
<comment type="domain">
    <text evidence="10">IleRS has two distinct active sites: one for aminoacylation and one for editing. The misactivated valine is translocated from the active site to the editing site, which sterically excludes the correctly activated isoleucine. The single editing site contains two valyl binding pockets, one specific for each substrate (Val-AMP or Val-tRNA(Ile)).</text>
</comment>
<dbReference type="PRINTS" id="PR00984">
    <property type="entry name" value="TRNASYNTHILE"/>
</dbReference>
<dbReference type="Gene3D" id="3.40.50.620">
    <property type="entry name" value="HUPs"/>
    <property type="match status" value="2"/>
</dbReference>
<comment type="caution">
    <text evidence="13">The sequence shown here is derived from an EMBL/GenBank/DDBJ whole genome shotgun (WGS) entry which is preliminary data.</text>
</comment>
<comment type="subunit">
    <text evidence="10">Monomer.</text>
</comment>
<dbReference type="InterPro" id="IPR050081">
    <property type="entry name" value="Ile-tRNA_ligase"/>
</dbReference>
<dbReference type="InterPro" id="IPR009080">
    <property type="entry name" value="tRNAsynth_Ia_anticodon-bd"/>
</dbReference>
<evidence type="ECO:0000256" key="5">
    <source>
        <dbReference type="ARBA" id="ARBA00022840"/>
    </source>
</evidence>
<dbReference type="RefSeq" id="WP_018648380.1">
    <property type="nucleotide sequence ID" value="NZ_VLLA01000012.1"/>
</dbReference>
<dbReference type="Pfam" id="PF00133">
    <property type="entry name" value="tRNA-synt_1"/>
    <property type="match status" value="1"/>
</dbReference>
<dbReference type="NCBIfam" id="TIGR00392">
    <property type="entry name" value="ileS"/>
    <property type="match status" value="1"/>
</dbReference>
<dbReference type="EMBL" id="VLLA01000012">
    <property type="protein sequence ID" value="TWI67063.1"/>
    <property type="molecule type" value="Genomic_DNA"/>
</dbReference>
<dbReference type="GO" id="GO:0006428">
    <property type="term" value="P:isoleucyl-tRNA aminoacylation"/>
    <property type="evidence" value="ECO:0007669"/>
    <property type="project" value="UniProtKB-UniRule"/>
</dbReference>
<proteinExistence type="inferred from homology"/>
<dbReference type="SUPFAM" id="SSF47323">
    <property type="entry name" value="Anticodon-binding domain of a subclass of class I aminoacyl-tRNA synthetases"/>
    <property type="match status" value="1"/>
</dbReference>
<accession>A0A562RDR5</accession>
<feature type="domain" description="Methionyl/Valyl/Leucyl/Isoleucyl-tRNA synthetase anticodon-binding" evidence="12">
    <location>
        <begin position="754"/>
        <end position="905"/>
    </location>
</feature>
<dbReference type="GO" id="GO:0002161">
    <property type="term" value="F:aminoacyl-tRNA deacylase activity"/>
    <property type="evidence" value="ECO:0007669"/>
    <property type="project" value="InterPro"/>
</dbReference>
<protein>
    <recommendedName>
        <fullName evidence="10">Isoleucine--tRNA ligase</fullName>
        <ecNumber evidence="10">6.1.1.5</ecNumber>
    </recommendedName>
    <alternativeName>
        <fullName evidence="10">Isoleucyl-tRNA synthetase</fullName>
        <shortName evidence="10">IleRS</shortName>
    </alternativeName>
</protein>
<comment type="function">
    <text evidence="8 10">Catalyzes the attachment of isoleucine to tRNA(Ile). As IleRS can inadvertently accommodate and process structurally similar amino acids such as valine, to avoid such errors it has two additional distinct tRNA(Ile)-dependent editing activities. One activity is designated as 'pretransfer' editing and involves the hydrolysis of activated Val-AMP. The other activity is designated 'posttransfer' editing and involves deacylation of mischarged Val-tRNA(Ile).</text>
</comment>
<dbReference type="InterPro" id="IPR014729">
    <property type="entry name" value="Rossmann-like_a/b/a_fold"/>
</dbReference>
<comment type="similarity">
    <text evidence="1 10">Belongs to the class-I aminoacyl-tRNA synthetase family. IleS type 1 subfamily.</text>
</comment>
<evidence type="ECO:0000256" key="1">
    <source>
        <dbReference type="ARBA" id="ARBA00006887"/>
    </source>
</evidence>
<keyword evidence="6 10" id="KW-0648">Protein biosynthesis</keyword>
<dbReference type="InterPro" id="IPR002300">
    <property type="entry name" value="aa-tRNA-synth_Ia"/>
</dbReference>
<dbReference type="Pfam" id="PF08264">
    <property type="entry name" value="Anticodon_1"/>
    <property type="match status" value="1"/>
</dbReference>
<evidence type="ECO:0000313" key="13">
    <source>
        <dbReference type="EMBL" id="TWI67063.1"/>
    </source>
</evidence>
<evidence type="ECO:0000256" key="10">
    <source>
        <dbReference type="HAMAP-Rule" id="MF_02002"/>
    </source>
</evidence>
<dbReference type="Proteomes" id="UP000316291">
    <property type="component" value="Unassembled WGS sequence"/>
</dbReference>
<comment type="caution">
    <text evidence="10">Lacks conserved residue(s) required for the propagation of feature annotation.</text>
</comment>
<dbReference type="PANTHER" id="PTHR42765">
    <property type="entry name" value="SOLEUCYL-TRNA SYNTHETASE"/>
    <property type="match status" value="1"/>
</dbReference>
<dbReference type="InterPro" id="IPR033708">
    <property type="entry name" value="Anticodon_Ile_BEm"/>
</dbReference>
<feature type="short sequence motif" description="'KMSKS' region" evidence="10">
    <location>
        <begin position="671"/>
        <end position="675"/>
    </location>
</feature>
<feature type="binding site" evidence="10">
    <location>
        <position position="630"/>
    </location>
    <ligand>
        <name>L-isoleucyl-5'-AMP</name>
        <dbReference type="ChEBI" id="CHEBI:178002"/>
    </ligand>
</feature>
<keyword evidence="2 10" id="KW-0963">Cytoplasm</keyword>
<dbReference type="CDD" id="cd07960">
    <property type="entry name" value="Anticodon_Ia_Ile_BEm"/>
    <property type="match status" value="1"/>
</dbReference>
<evidence type="ECO:0000256" key="8">
    <source>
        <dbReference type="ARBA" id="ARBA00025217"/>
    </source>
</evidence>
<gene>
    <name evidence="10" type="primary">ileS</name>
    <name evidence="13" type="ORF">IQ16_04694</name>
</gene>
<keyword evidence="3 10" id="KW-0436">Ligase</keyword>
<dbReference type="InterPro" id="IPR002301">
    <property type="entry name" value="Ile-tRNA-ligase"/>
</dbReference>
<dbReference type="InterPro" id="IPR009008">
    <property type="entry name" value="Val/Leu/Ile-tRNA-synth_edit"/>
</dbReference>
<keyword evidence="4 10" id="KW-0547">Nucleotide-binding</keyword>
<keyword evidence="14" id="KW-1185">Reference proteome</keyword>